<gene>
    <name evidence="1" type="ORF">F4820DRAFT_158254</name>
</gene>
<accession>A0ACB9YJF3</accession>
<organism evidence="1 2">
    <name type="scientific">Hypoxylon rubiginosum</name>
    <dbReference type="NCBI Taxonomy" id="110542"/>
    <lineage>
        <taxon>Eukaryota</taxon>
        <taxon>Fungi</taxon>
        <taxon>Dikarya</taxon>
        <taxon>Ascomycota</taxon>
        <taxon>Pezizomycotina</taxon>
        <taxon>Sordariomycetes</taxon>
        <taxon>Xylariomycetidae</taxon>
        <taxon>Xylariales</taxon>
        <taxon>Hypoxylaceae</taxon>
        <taxon>Hypoxylon</taxon>
    </lineage>
</organism>
<name>A0ACB9YJF3_9PEZI</name>
<dbReference type="EMBL" id="MU393628">
    <property type="protein sequence ID" value="KAI4859524.1"/>
    <property type="molecule type" value="Genomic_DNA"/>
</dbReference>
<proteinExistence type="predicted"/>
<keyword evidence="2" id="KW-1185">Reference proteome</keyword>
<evidence type="ECO:0000313" key="1">
    <source>
        <dbReference type="EMBL" id="KAI4859524.1"/>
    </source>
</evidence>
<reference evidence="1 2" key="1">
    <citation type="journal article" date="2022" name="New Phytol.">
        <title>Ecological generalism drives hyperdiversity of secondary metabolite gene clusters in xylarialean endophytes.</title>
        <authorList>
            <person name="Franco M.E.E."/>
            <person name="Wisecaver J.H."/>
            <person name="Arnold A.E."/>
            <person name="Ju Y.M."/>
            <person name="Slot J.C."/>
            <person name="Ahrendt S."/>
            <person name="Moore L.P."/>
            <person name="Eastman K.E."/>
            <person name="Scott K."/>
            <person name="Konkel Z."/>
            <person name="Mondo S.J."/>
            <person name="Kuo A."/>
            <person name="Hayes R.D."/>
            <person name="Haridas S."/>
            <person name="Andreopoulos B."/>
            <person name="Riley R."/>
            <person name="LaButti K."/>
            <person name="Pangilinan J."/>
            <person name="Lipzen A."/>
            <person name="Amirebrahimi M."/>
            <person name="Yan J."/>
            <person name="Adam C."/>
            <person name="Keymanesh K."/>
            <person name="Ng V."/>
            <person name="Louie K."/>
            <person name="Northen T."/>
            <person name="Drula E."/>
            <person name="Henrissat B."/>
            <person name="Hsieh H.M."/>
            <person name="Youens-Clark K."/>
            <person name="Lutzoni F."/>
            <person name="Miadlikowska J."/>
            <person name="Eastwood D.C."/>
            <person name="Hamelin R.C."/>
            <person name="Grigoriev I.V."/>
            <person name="U'Ren J.M."/>
        </authorList>
    </citation>
    <scope>NUCLEOTIDE SEQUENCE [LARGE SCALE GENOMIC DNA]</scope>
    <source>
        <strain evidence="1 2">CBS 119005</strain>
    </source>
</reference>
<dbReference type="Proteomes" id="UP001497700">
    <property type="component" value="Unassembled WGS sequence"/>
</dbReference>
<sequence length="765" mass="82650">MMAEALDSYDKVDHPKVQFGDWEALSIHEADSRGSEDDSSQSGLERDSCPRSFHKSRDGPSAPDGQRDLHSPPPGYQPGNGARKPSITADEASKVDRDELDSLKNQAPTSIRRYSLSSNPGSATSSFVESPTSISFPQSPISPTSTAVTDTSKPAVRFTDRGPPRAYARRPATSRRSSANVVPTITEWGALFDEKGYATFRNGQFLRGLAKHIIDDFAPNSSNLVITPEKLSVLYSKYRLDSEVCPFLEVFNSRARDINDRIADFFSDLDCQYHLIQLDPYSRPRVPALTPVGFAQFLTTCILAHPDEEFRRLDKIVTDVQIFVADPATADSPPEKLPRQLIRSQFPVRHDPKSRKVLAAALDDLVYDLRLLSPVNSRLPLAIMPPPPASSERRNSTSGSIPAGPPYLGVRHYAPLEKRYVRKDGYAVPATSEGTGRARYEDEPESYHQPQQSPVKERQPADLYPLPPPPPPPARSSSYALLPGPSSASAAPARPPSYLRSYSSTGPPPAPSSNSATAAYTPVGAAGIRRAQSPPLRTYRASAPDVSSTSASTYYKPVAAYLPPPLLPPPPAAESRREHPLASSVSLATAAADPGSSRRGSAAEPGAGPPPPPPPHEQIVLVRSSTVPGAGSSSSKAATTTTSSPTSSSSSSVAQPRPDYSSRRTLSSSTTALPNSGEKKQQHHGHHHHHRRRRSAVVAVEQDRDRDRDRDRGPTWEEVLKAQQGGGPSSSHHHRHHHRTESSGKSGGGGGGGSRGYHHRDRSAH</sequence>
<protein>
    <submittedName>
        <fullName evidence="1">Uncharacterized protein</fullName>
    </submittedName>
</protein>
<evidence type="ECO:0000313" key="2">
    <source>
        <dbReference type="Proteomes" id="UP001497700"/>
    </source>
</evidence>
<comment type="caution">
    <text evidence="1">The sequence shown here is derived from an EMBL/GenBank/DDBJ whole genome shotgun (WGS) entry which is preliminary data.</text>
</comment>